<reference evidence="5 6" key="1">
    <citation type="submission" date="2023-07" db="EMBL/GenBank/DDBJ databases">
        <title>Sequencing the genomes of 1000 actinobacteria strains.</title>
        <authorList>
            <person name="Klenk H.-P."/>
        </authorList>
    </citation>
    <scope>NUCLEOTIDE SEQUENCE [LARGE SCALE GENOMIC DNA]</scope>
    <source>
        <strain evidence="5 6">DSM 46740</strain>
    </source>
</reference>
<keyword evidence="6" id="KW-1185">Reference proteome</keyword>
<organism evidence="5 6">
    <name type="scientific">Streptosporangium lutulentum</name>
    <dbReference type="NCBI Taxonomy" id="1461250"/>
    <lineage>
        <taxon>Bacteria</taxon>
        <taxon>Bacillati</taxon>
        <taxon>Actinomycetota</taxon>
        <taxon>Actinomycetes</taxon>
        <taxon>Streptosporangiales</taxon>
        <taxon>Streptosporangiaceae</taxon>
        <taxon>Streptosporangium</taxon>
    </lineage>
</organism>
<evidence type="ECO:0000256" key="3">
    <source>
        <dbReference type="ARBA" id="ARBA00023163"/>
    </source>
</evidence>
<evidence type="ECO:0000256" key="2">
    <source>
        <dbReference type="ARBA" id="ARBA00023125"/>
    </source>
</evidence>
<evidence type="ECO:0000313" key="6">
    <source>
        <dbReference type="Proteomes" id="UP001225356"/>
    </source>
</evidence>
<keyword evidence="2 5" id="KW-0238">DNA-binding</keyword>
<gene>
    <name evidence="5" type="ORF">J2853_001682</name>
</gene>
<keyword evidence="3" id="KW-0804">Transcription</keyword>
<protein>
    <submittedName>
        <fullName evidence="5">DNA-binding HxlR family transcriptional regulator</fullName>
    </submittedName>
</protein>
<keyword evidence="1" id="KW-0805">Transcription regulation</keyword>
<dbReference type="Proteomes" id="UP001225356">
    <property type="component" value="Unassembled WGS sequence"/>
</dbReference>
<dbReference type="GO" id="GO:0003677">
    <property type="term" value="F:DNA binding"/>
    <property type="evidence" value="ECO:0007669"/>
    <property type="project" value="UniProtKB-KW"/>
</dbReference>
<dbReference type="SUPFAM" id="SSF46785">
    <property type="entry name" value="Winged helix' DNA-binding domain"/>
    <property type="match status" value="1"/>
</dbReference>
<name>A0ABT9Q6V6_9ACTN</name>
<evidence type="ECO:0000259" key="4">
    <source>
        <dbReference type="PROSITE" id="PS51118"/>
    </source>
</evidence>
<dbReference type="Gene3D" id="1.10.10.10">
    <property type="entry name" value="Winged helix-like DNA-binding domain superfamily/Winged helix DNA-binding domain"/>
    <property type="match status" value="1"/>
</dbReference>
<feature type="domain" description="HTH hxlR-type" evidence="4">
    <location>
        <begin position="12"/>
        <end position="107"/>
    </location>
</feature>
<dbReference type="InterPro" id="IPR036390">
    <property type="entry name" value="WH_DNA-bd_sf"/>
</dbReference>
<proteinExistence type="predicted"/>
<comment type="caution">
    <text evidence="5">The sequence shown here is derived from an EMBL/GenBank/DDBJ whole genome shotgun (WGS) entry which is preliminary data.</text>
</comment>
<dbReference type="InterPro" id="IPR002577">
    <property type="entry name" value="HTH_HxlR"/>
</dbReference>
<dbReference type="EMBL" id="JAUSQU010000001">
    <property type="protein sequence ID" value="MDP9842471.1"/>
    <property type="molecule type" value="Genomic_DNA"/>
</dbReference>
<dbReference type="RefSeq" id="WP_307556374.1">
    <property type="nucleotide sequence ID" value="NZ_JAUSQU010000001.1"/>
</dbReference>
<evidence type="ECO:0000256" key="1">
    <source>
        <dbReference type="ARBA" id="ARBA00023015"/>
    </source>
</evidence>
<dbReference type="InterPro" id="IPR036388">
    <property type="entry name" value="WH-like_DNA-bd_sf"/>
</dbReference>
<dbReference type="PANTHER" id="PTHR33204:SF18">
    <property type="entry name" value="TRANSCRIPTIONAL REGULATORY PROTEIN"/>
    <property type="match status" value="1"/>
</dbReference>
<dbReference type="PANTHER" id="PTHR33204">
    <property type="entry name" value="TRANSCRIPTIONAL REGULATOR, MARR FAMILY"/>
    <property type="match status" value="1"/>
</dbReference>
<dbReference type="PROSITE" id="PS51118">
    <property type="entry name" value="HTH_HXLR"/>
    <property type="match status" value="1"/>
</dbReference>
<evidence type="ECO:0000313" key="5">
    <source>
        <dbReference type="EMBL" id="MDP9842471.1"/>
    </source>
</evidence>
<dbReference type="Pfam" id="PF01638">
    <property type="entry name" value="HxlR"/>
    <property type="match status" value="1"/>
</dbReference>
<accession>A0ABT9Q6V6</accession>
<sequence>MTLPSTYTDRNCSLARALEIVGERWTLLIIRDAFLGVRRFGDFATQLKIPRAVLTSRLKFLVQEGVLARDDDAAKGVEYRLTAKGVGLWPVVRTLMGWGDAFYSPTGVKRTERHDRDGGLLDHEGRCEDCGLAVPVPEIRIEPGPGFDPANSDRDPVSNAINTPRRLLEPIMAARTRT</sequence>